<feature type="domain" description="AMP-dependent synthetase/ligase" evidence="3">
    <location>
        <begin position="25"/>
        <end position="386"/>
    </location>
</feature>
<dbReference type="Proteomes" id="UP001205890">
    <property type="component" value="Unassembled WGS sequence"/>
</dbReference>
<reference evidence="5 6" key="1">
    <citation type="submission" date="2022-07" db="EMBL/GenBank/DDBJ databases">
        <authorList>
            <person name="Li W.-J."/>
            <person name="Deng Q.-Q."/>
        </authorList>
    </citation>
    <scope>NUCLEOTIDE SEQUENCE [LARGE SCALE GENOMIC DNA]</scope>
    <source>
        <strain evidence="5 6">SYSU M60028</strain>
    </source>
</reference>
<dbReference type="PANTHER" id="PTHR43201:SF5">
    <property type="entry name" value="MEDIUM-CHAIN ACYL-COA LIGASE ACSF2, MITOCHONDRIAL"/>
    <property type="match status" value="1"/>
</dbReference>
<dbReference type="InterPro" id="IPR020845">
    <property type="entry name" value="AMP-binding_CS"/>
</dbReference>
<dbReference type="EMBL" id="JANCLU010000007">
    <property type="protein sequence ID" value="MCP8938764.1"/>
    <property type="molecule type" value="Genomic_DNA"/>
</dbReference>
<dbReference type="InterPro" id="IPR025110">
    <property type="entry name" value="AMP-bd_C"/>
</dbReference>
<comment type="similarity">
    <text evidence="1">Belongs to the ATP-dependent AMP-binding enzyme family.</text>
</comment>
<keyword evidence="6" id="KW-1185">Reference proteome</keyword>
<gene>
    <name evidence="5" type="ORF">NK718_09585</name>
</gene>
<feature type="domain" description="AMP-binding enzyme C-terminal" evidence="4">
    <location>
        <begin position="437"/>
        <end position="511"/>
    </location>
</feature>
<name>A0ABT1LBD3_9HYPH</name>
<evidence type="ECO:0000313" key="5">
    <source>
        <dbReference type="EMBL" id="MCP8938764.1"/>
    </source>
</evidence>
<dbReference type="InterPro" id="IPR042099">
    <property type="entry name" value="ANL_N_sf"/>
</dbReference>
<proteinExistence type="inferred from homology"/>
<evidence type="ECO:0000259" key="3">
    <source>
        <dbReference type="Pfam" id="PF00501"/>
    </source>
</evidence>
<evidence type="ECO:0000259" key="4">
    <source>
        <dbReference type="Pfam" id="PF13193"/>
    </source>
</evidence>
<keyword evidence="2" id="KW-0436">Ligase</keyword>
<sequence>MPDTMNGIDFYRLPLEHRSLGPILRHRATVDADRPYLTCAGRTYTFEETDRIVRSVARGLAMHGLGKDQFLAMMLPNCAEFVFTWYAACLRGAAMVPINPQYTGFLLGSPLRETKSRGIVIHRDLVGALATLDDADRASLEWIAVVGGHEGVAGLPDGVQVMDFNDLVVPEGDEPEIASTYRDFHSVMYTSGTTGPSKGVLISNAQFFSSACVFLRAVGLTRDDVLFTPLPLFHGLASRLGVLPAMMVGAHVVVAERFSGSRFFEQATQCGATVGHTIFTIPPILKAQPPGPFDRGHRLRCMYNAHYDPEFEERFGVKLVEAYGMTETGLVMFTDYPHRRLGSTGTIHEDFEVQLVDDNDMPVPVGQPGEIVLRPKLPFIMMQGYLDRPADTIKAWRNLWFHTGDIARQDEDGYFYFIDRVKERIRRRGENISSWDVEHYVGAHPAISECAAVGHPAPEGEDDVRVVVVLKPGETLTAPELIAWLETRMPRFMLPRYIEFVSALPRSPTSKVEKYKITGWGLGQTAFDREARGAPALGREERS</sequence>
<protein>
    <submittedName>
        <fullName evidence="5">AMP-binding protein</fullName>
    </submittedName>
</protein>
<dbReference type="PANTHER" id="PTHR43201">
    <property type="entry name" value="ACYL-COA SYNTHETASE"/>
    <property type="match status" value="1"/>
</dbReference>
<dbReference type="SUPFAM" id="SSF56801">
    <property type="entry name" value="Acetyl-CoA synthetase-like"/>
    <property type="match status" value="1"/>
</dbReference>
<dbReference type="Pfam" id="PF00501">
    <property type="entry name" value="AMP-binding"/>
    <property type="match status" value="1"/>
</dbReference>
<dbReference type="Pfam" id="PF13193">
    <property type="entry name" value="AMP-binding_C"/>
    <property type="match status" value="1"/>
</dbReference>
<evidence type="ECO:0000256" key="1">
    <source>
        <dbReference type="ARBA" id="ARBA00006432"/>
    </source>
</evidence>
<dbReference type="PROSITE" id="PS00455">
    <property type="entry name" value="AMP_BINDING"/>
    <property type="match status" value="1"/>
</dbReference>
<dbReference type="Gene3D" id="3.30.300.30">
    <property type="match status" value="1"/>
</dbReference>
<dbReference type="InterPro" id="IPR045851">
    <property type="entry name" value="AMP-bd_C_sf"/>
</dbReference>
<evidence type="ECO:0000256" key="2">
    <source>
        <dbReference type="ARBA" id="ARBA00022598"/>
    </source>
</evidence>
<dbReference type="InterPro" id="IPR000873">
    <property type="entry name" value="AMP-dep_synth/lig_dom"/>
</dbReference>
<accession>A0ABT1LBD3</accession>
<comment type="caution">
    <text evidence="5">The sequence shown here is derived from an EMBL/GenBank/DDBJ whole genome shotgun (WGS) entry which is preliminary data.</text>
</comment>
<organism evidence="5 6">
    <name type="scientific">Alsobacter ponti</name>
    <dbReference type="NCBI Taxonomy" id="2962936"/>
    <lineage>
        <taxon>Bacteria</taxon>
        <taxon>Pseudomonadati</taxon>
        <taxon>Pseudomonadota</taxon>
        <taxon>Alphaproteobacteria</taxon>
        <taxon>Hyphomicrobiales</taxon>
        <taxon>Alsobacteraceae</taxon>
        <taxon>Alsobacter</taxon>
    </lineage>
</organism>
<evidence type="ECO:0000313" key="6">
    <source>
        <dbReference type="Proteomes" id="UP001205890"/>
    </source>
</evidence>
<dbReference type="Gene3D" id="3.40.50.12780">
    <property type="entry name" value="N-terminal domain of ligase-like"/>
    <property type="match status" value="1"/>
</dbReference>
<dbReference type="RefSeq" id="WP_254740987.1">
    <property type="nucleotide sequence ID" value="NZ_JANCLU010000007.1"/>
</dbReference>